<evidence type="ECO:0000256" key="3">
    <source>
        <dbReference type="ARBA" id="ARBA00022898"/>
    </source>
</evidence>
<dbReference type="PANTHER" id="PTHR11808:SF85">
    <property type="entry name" value="CYSTATHIONINE GAMMA-LYASE-RELATED"/>
    <property type="match status" value="1"/>
</dbReference>
<dbReference type="RefSeq" id="WP_324669284.1">
    <property type="nucleotide sequence ID" value="NZ_CP141614.1"/>
</dbReference>
<dbReference type="PANTHER" id="PTHR11808">
    <property type="entry name" value="TRANS-SULFURATION ENZYME FAMILY MEMBER"/>
    <property type="match status" value="1"/>
</dbReference>
<keyword evidence="7" id="KW-1185">Reference proteome</keyword>
<dbReference type="EMBL" id="CP141614">
    <property type="protein sequence ID" value="WRP14897.1"/>
    <property type="molecule type" value="Genomic_DNA"/>
</dbReference>
<dbReference type="PIRSF" id="PIRSF001434">
    <property type="entry name" value="CGS"/>
    <property type="match status" value="1"/>
</dbReference>
<dbReference type="Proteomes" id="UP001333102">
    <property type="component" value="Chromosome"/>
</dbReference>
<evidence type="ECO:0000313" key="7">
    <source>
        <dbReference type="Proteomes" id="UP001333102"/>
    </source>
</evidence>
<reference evidence="7" key="1">
    <citation type="submission" date="2023-12" db="EMBL/GenBank/DDBJ databases">
        <title>Novel isolates from deep terrestrial aquifers shed light on the physiology and ecology of the class Limnochordia.</title>
        <authorList>
            <person name="Karnachuk O.V."/>
            <person name="Lukina A.P."/>
            <person name="Avakyan M.R."/>
            <person name="Kadnikov V."/>
            <person name="Begmatov S."/>
            <person name="Beletsky A.V."/>
            <person name="Mardanov A.V."/>
            <person name="Ravin N.V."/>
        </authorList>
    </citation>
    <scope>NUCLEOTIDE SEQUENCE [LARGE SCALE GENOMIC DNA]</scope>
    <source>
        <strain evidence="7">LN</strain>
    </source>
</reference>
<dbReference type="InterPro" id="IPR054542">
    <property type="entry name" value="Cys_met_metab_PP"/>
</dbReference>
<feature type="region of interest" description="Disordered" evidence="5">
    <location>
        <begin position="426"/>
        <end position="450"/>
    </location>
</feature>
<evidence type="ECO:0000256" key="1">
    <source>
        <dbReference type="ARBA" id="ARBA00001933"/>
    </source>
</evidence>
<dbReference type="PROSITE" id="PS00868">
    <property type="entry name" value="CYS_MET_METAB_PP"/>
    <property type="match status" value="1"/>
</dbReference>
<accession>A0ABZ1BQ17</accession>
<dbReference type="InterPro" id="IPR015421">
    <property type="entry name" value="PyrdxlP-dep_Trfase_major"/>
</dbReference>
<dbReference type="InterPro" id="IPR015424">
    <property type="entry name" value="PyrdxlP-dep_Trfase"/>
</dbReference>
<dbReference type="Pfam" id="PF01053">
    <property type="entry name" value="Cys_Met_Meta_PP"/>
    <property type="match status" value="1"/>
</dbReference>
<comment type="similarity">
    <text evidence="2 4">Belongs to the trans-sulfuration enzymes family.</text>
</comment>
<evidence type="ECO:0000256" key="4">
    <source>
        <dbReference type="RuleBase" id="RU362118"/>
    </source>
</evidence>
<gene>
    <name evidence="6" type="ORF">VLY81_01615</name>
</gene>
<dbReference type="InterPro" id="IPR000277">
    <property type="entry name" value="Cys/Met-Metab_PyrdxlP-dep_enz"/>
</dbReference>
<comment type="cofactor">
    <cofactor evidence="1 4">
        <name>pyridoxal 5'-phosphate</name>
        <dbReference type="ChEBI" id="CHEBI:597326"/>
    </cofactor>
</comment>
<proteinExistence type="inferred from homology"/>
<dbReference type="CDD" id="cd00614">
    <property type="entry name" value="CGS_like"/>
    <property type="match status" value="1"/>
</dbReference>
<protein>
    <submittedName>
        <fullName evidence="6">Aminotransferase class I/II-fold pyridoxal phosphate-dependent enzyme</fullName>
    </submittedName>
</protein>
<dbReference type="Gene3D" id="3.90.1150.10">
    <property type="entry name" value="Aspartate Aminotransferase, domain 1"/>
    <property type="match status" value="1"/>
</dbReference>
<sequence length="450" mass="47713">MPEASEPFERHDRSWRLETVAARAGHDRPPVEERPVSPPIYQTAVFEFDSLAHLARVEAAQGTGPPRSFSYSREANPTVATLERSVAALEGAEDAWAAASGMGAIFTTLWGLLGPGDHVVLPEEVYGGTYRAVAEELARFGVTFTQVDVGDPAAVRQALRPSTGVVLAETISNPLMRVPDLPALASLVREHGRCRLVVDNTFATPILCRPLALGADLVVESATKFMGGHGDVSLGVVAGPAELVSQIRRKGMVLGATAGPFEAWLVLRGLETLALRIQRQSANALELARRLAAHPAVERVHYPGLEPAGGPATRVLSGGFGAMLAFVLRDASPSSGPQSPVPLVVERFVTALEMVRLVPSLGEVCTTLSHPASTSHRALPPDQRRRLGIVDRLVRVSVGAEAIDDIWRDVERALAQVARAAGVGLPVTHRTPGSPCPGRAARGGSRAQPS</sequence>
<organism evidence="6 7">
    <name type="scientific">Geochorda subterranea</name>
    <dbReference type="NCBI Taxonomy" id="3109564"/>
    <lineage>
        <taxon>Bacteria</taxon>
        <taxon>Bacillati</taxon>
        <taxon>Bacillota</taxon>
        <taxon>Limnochordia</taxon>
        <taxon>Limnochordales</taxon>
        <taxon>Geochordaceae</taxon>
        <taxon>Geochorda</taxon>
    </lineage>
</organism>
<name>A0ABZ1BQ17_9FIRM</name>
<dbReference type="SUPFAM" id="SSF53383">
    <property type="entry name" value="PLP-dependent transferases"/>
    <property type="match status" value="1"/>
</dbReference>
<dbReference type="Gene3D" id="3.40.640.10">
    <property type="entry name" value="Type I PLP-dependent aspartate aminotransferase-like (Major domain)"/>
    <property type="match status" value="1"/>
</dbReference>
<keyword evidence="6" id="KW-0808">Transferase</keyword>
<dbReference type="InterPro" id="IPR015422">
    <property type="entry name" value="PyrdxlP-dep_Trfase_small"/>
</dbReference>
<evidence type="ECO:0000256" key="5">
    <source>
        <dbReference type="SAM" id="MobiDB-lite"/>
    </source>
</evidence>
<evidence type="ECO:0000256" key="2">
    <source>
        <dbReference type="ARBA" id="ARBA00009077"/>
    </source>
</evidence>
<evidence type="ECO:0000313" key="6">
    <source>
        <dbReference type="EMBL" id="WRP14897.1"/>
    </source>
</evidence>
<keyword evidence="6" id="KW-0032">Aminotransferase</keyword>
<keyword evidence="3 4" id="KW-0663">Pyridoxal phosphate</keyword>
<dbReference type="GO" id="GO:0008483">
    <property type="term" value="F:transaminase activity"/>
    <property type="evidence" value="ECO:0007669"/>
    <property type="project" value="UniProtKB-KW"/>
</dbReference>